<dbReference type="PANTHER" id="PTHR45772:SF2">
    <property type="entry name" value="ABC TRANSPORTER ATP-BINDING PROTEIN"/>
    <property type="match status" value="1"/>
</dbReference>
<name>A0A930Y5Q3_9ACTN</name>
<comment type="caution">
    <text evidence="6">The sequence shown here is derived from an EMBL/GenBank/DDBJ whole genome shotgun (WGS) entry which is preliminary data.</text>
</comment>
<protein>
    <submittedName>
        <fullName evidence="6">ABC transporter ATP-binding protein</fullName>
    </submittedName>
</protein>
<evidence type="ECO:0000256" key="3">
    <source>
        <dbReference type="ARBA" id="ARBA00022840"/>
    </source>
</evidence>
<reference evidence="6" key="1">
    <citation type="submission" date="2020-11" db="EMBL/GenBank/DDBJ databases">
        <title>Nocardioides sp. CBS4Y-1, whole genome shotgun sequence.</title>
        <authorList>
            <person name="Tuo L."/>
        </authorList>
    </citation>
    <scope>NUCLEOTIDE SEQUENCE</scope>
    <source>
        <strain evidence="6">CBS4Y-1</strain>
    </source>
</reference>
<dbReference type="AlphaFoldDB" id="A0A930Y5Q3"/>
<dbReference type="InterPro" id="IPR027417">
    <property type="entry name" value="P-loop_NTPase"/>
</dbReference>
<evidence type="ECO:0000256" key="4">
    <source>
        <dbReference type="SAM" id="MobiDB-lite"/>
    </source>
</evidence>
<keyword evidence="3 6" id="KW-0067">ATP-binding</keyword>
<gene>
    <name evidence="6" type="ORF">ISG29_07300</name>
</gene>
<feature type="region of interest" description="Disordered" evidence="4">
    <location>
        <begin position="251"/>
        <end position="301"/>
    </location>
</feature>
<accession>A0A930Y5Q3</accession>
<evidence type="ECO:0000313" key="7">
    <source>
        <dbReference type="Proteomes" id="UP000656804"/>
    </source>
</evidence>
<dbReference type="PANTHER" id="PTHR45772">
    <property type="entry name" value="CONSERVED COMPONENT OF ABC TRANSPORTER FOR NATURAL AMINO ACIDS-RELATED"/>
    <property type="match status" value="1"/>
</dbReference>
<keyword evidence="1" id="KW-0813">Transport</keyword>
<dbReference type="InterPro" id="IPR051120">
    <property type="entry name" value="ABC_AA/LPS_Transport"/>
</dbReference>
<evidence type="ECO:0000256" key="1">
    <source>
        <dbReference type="ARBA" id="ARBA00022448"/>
    </source>
</evidence>
<dbReference type="Proteomes" id="UP000656804">
    <property type="component" value="Unassembled WGS sequence"/>
</dbReference>
<dbReference type="SUPFAM" id="SSF52540">
    <property type="entry name" value="P-loop containing nucleoside triphosphate hydrolases"/>
    <property type="match status" value="1"/>
</dbReference>
<dbReference type="CDD" id="cd03219">
    <property type="entry name" value="ABC_Mj1267_LivG_branched"/>
    <property type="match status" value="1"/>
</dbReference>
<dbReference type="PROSITE" id="PS50893">
    <property type="entry name" value="ABC_TRANSPORTER_2"/>
    <property type="match status" value="1"/>
</dbReference>
<dbReference type="SMART" id="SM00382">
    <property type="entry name" value="AAA"/>
    <property type="match status" value="1"/>
</dbReference>
<dbReference type="InterPro" id="IPR003439">
    <property type="entry name" value="ABC_transporter-like_ATP-bd"/>
</dbReference>
<dbReference type="InterPro" id="IPR032823">
    <property type="entry name" value="BCA_ABC_TP_C"/>
</dbReference>
<feature type="domain" description="ABC transporter" evidence="5">
    <location>
        <begin position="11"/>
        <end position="248"/>
    </location>
</feature>
<evidence type="ECO:0000256" key="2">
    <source>
        <dbReference type="ARBA" id="ARBA00022741"/>
    </source>
</evidence>
<dbReference type="GO" id="GO:0005886">
    <property type="term" value="C:plasma membrane"/>
    <property type="evidence" value="ECO:0007669"/>
    <property type="project" value="TreeGrafter"/>
</dbReference>
<evidence type="ECO:0000313" key="6">
    <source>
        <dbReference type="EMBL" id="MBF4161495.1"/>
    </source>
</evidence>
<keyword evidence="2" id="KW-0547">Nucleotide-binding</keyword>
<dbReference type="GO" id="GO:0016887">
    <property type="term" value="F:ATP hydrolysis activity"/>
    <property type="evidence" value="ECO:0007669"/>
    <property type="project" value="InterPro"/>
</dbReference>
<dbReference type="GO" id="GO:0005524">
    <property type="term" value="F:ATP binding"/>
    <property type="evidence" value="ECO:0007669"/>
    <property type="project" value="UniProtKB-KW"/>
</dbReference>
<keyword evidence="7" id="KW-1185">Reference proteome</keyword>
<dbReference type="Gene3D" id="3.40.50.300">
    <property type="entry name" value="P-loop containing nucleotide triphosphate hydrolases"/>
    <property type="match status" value="1"/>
</dbReference>
<dbReference type="InterPro" id="IPR003593">
    <property type="entry name" value="AAA+_ATPase"/>
</dbReference>
<evidence type="ECO:0000259" key="5">
    <source>
        <dbReference type="PROSITE" id="PS50893"/>
    </source>
</evidence>
<dbReference type="EMBL" id="JADIVZ010000002">
    <property type="protein sequence ID" value="MBF4161495.1"/>
    <property type="molecule type" value="Genomic_DNA"/>
</dbReference>
<proteinExistence type="predicted"/>
<dbReference type="Pfam" id="PF12399">
    <property type="entry name" value="BCA_ABC_TP_C"/>
    <property type="match status" value="1"/>
</dbReference>
<organism evidence="6 7">
    <name type="scientific">Nocardioides acrostichi</name>
    <dbReference type="NCBI Taxonomy" id="2784339"/>
    <lineage>
        <taxon>Bacteria</taxon>
        <taxon>Bacillati</taxon>
        <taxon>Actinomycetota</taxon>
        <taxon>Actinomycetes</taxon>
        <taxon>Propionibacteriales</taxon>
        <taxon>Nocardioidaceae</taxon>
        <taxon>Nocardioides</taxon>
    </lineage>
</organism>
<dbReference type="Pfam" id="PF00005">
    <property type="entry name" value="ABC_tran"/>
    <property type="match status" value="1"/>
</dbReference>
<sequence>MASRGGHRALLEVDGVVVRFGGVVAVNEARFDVEAGTVTGLIGPNGAGKTTCFNVISGLQRPTSGKVWFDGRNVSNTPVHRRSKMGMGRTFQRLEAFGSLTVRDNVRVAADIHSGALPLRRRSAGKVDIDALLERVGIAEYARERADSIPTGTARLLELARCLASQPKLLLLDEPSSGLDETETDDFGDLLRDLAAEGCAILMVEHDMDLVMGVCDTIHVLDFGSIIAQGDPAAIRNDPAVQKAYLGYSDEADEGHPVRENHAQSGGYPGDEYDTSTDLPPVEATMTLPAVGSGIGRGERR</sequence>